<accession>A0A1U7ZTL0</accession>
<dbReference type="KEGG" id="nnu:104596106"/>
<evidence type="ECO:0000259" key="3">
    <source>
        <dbReference type="Pfam" id="PF23403"/>
    </source>
</evidence>
<dbReference type="OMA" id="KNEHAIG"/>
<evidence type="ECO:0000259" key="2">
    <source>
        <dbReference type="Pfam" id="PF23402"/>
    </source>
</evidence>
<reference evidence="5" key="1">
    <citation type="submission" date="2025-08" db="UniProtKB">
        <authorList>
            <consortium name="RefSeq"/>
        </authorList>
    </citation>
    <scope>IDENTIFICATION</scope>
</reference>
<dbReference type="Pfam" id="PF23403">
    <property type="entry name" value="LTI65_LTI78_N"/>
    <property type="match status" value="1"/>
</dbReference>
<dbReference type="OrthoDB" id="1931597at2759"/>
<dbReference type="InterPro" id="IPR057058">
    <property type="entry name" value="LTI65_LTI78_NYQTKV"/>
</dbReference>
<dbReference type="AlphaFoldDB" id="A0A1U7ZTL0"/>
<dbReference type="FunCoup" id="A0A1U7ZTL0">
    <property type="interactions" value="316"/>
</dbReference>
<feature type="compositionally biased region" description="Polar residues" evidence="1">
    <location>
        <begin position="124"/>
        <end position="137"/>
    </location>
</feature>
<feature type="domain" description="LTI65/LTI78 N-terminal" evidence="3">
    <location>
        <begin position="32"/>
        <end position="114"/>
    </location>
</feature>
<dbReference type="PANTHER" id="PTHR33836:SF1">
    <property type="entry name" value="LOW-TEMPERATURE-INDUCED 65 KDA PROTEIN-RELATED"/>
    <property type="match status" value="1"/>
</dbReference>
<evidence type="ECO:0000313" key="4">
    <source>
        <dbReference type="Proteomes" id="UP000189703"/>
    </source>
</evidence>
<dbReference type="STRING" id="4432.A0A1U7ZTL0"/>
<feature type="compositionally biased region" description="Basic and acidic residues" evidence="1">
    <location>
        <begin position="12"/>
        <end position="23"/>
    </location>
</feature>
<dbReference type="GeneID" id="104596106"/>
<dbReference type="Pfam" id="PF23402">
    <property type="entry name" value="LTI65_LTI78_NYQTKV"/>
    <property type="match status" value="1"/>
</dbReference>
<dbReference type="Proteomes" id="UP000189703">
    <property type="component" value="Unplaced"/>
</dbReference>
<dbReference type="InterPro" id="IPR056605">
    <property type="entry name" value="LTI65_LTI78_N"/>
</dbReference>
<feature type="compositionally biased region" description="Polar residues" evidence="1">
    <location>
        <begin position="245"/>
        <end position="259"/>
    </location>
</feature>
<gene>
    <name evidence="5" type="primary">LOC104596106</name>
</gene>
<dbReference type="GO" id="GO:0006950">
    <property type="term" value="P:response to stress"/>
    <property type="evidence" value="ECO:0000318"/>
    <property type="project" value="GO_Central"/>
</dbReference>
<feature type="compositionally biased region" description="Basic and acidic residues" evidence="1">
    <location>
        <begin position="141"/>
        <end position="155"/>
    </location>
</feature>
<proteinExistence type="predicted"/>
<feature type="compositionally biased region" description="Polar residues" evidence="1">
    <location>
        <begin position="220"/>
        <end position="230"/>
    </location>
</feature>
<dbReference type="RefSeq" id="XP_010255439.1">
    <property type="nucleotide sequence ID" value="XM_010257137.2"/>
</dbReference>
<dbReference type="PANTHER" id="PTHR33836">
    <property type="entry name" value="LOW-TEMPERATURE-INDUCED 65 KDA PROTEIN-RELATED"/>
    <property type="match status" value="1"/>
</dbReference>
<feature type="compositionally biased region" description="Basic and acidic residues" evidence="1">
    <location>
        <begin position="63"/>
        <end position="77"/>
    </location>
</feature>
<dbReference type="GO" id="GO:0009737">
    <property type="term" value="P:response to abscisic acid"/>
    <property type="evidence" value="ECO:0007669"/>
    <property type="project" value="InterPro"/>
</dbReference>
<dbReference type="eggNOG" id="ENOG502QU29">
    <property type="taxonomic scope" value="Eukaryota"/>
</dbReference>
<feature type="compositionally biased region" description="Acidic residues" evidence="1">
    <location>
        <begin position="78"/>
        <end position="99"/>
    </location>
</feature>
<feature type="region of interest" description="Disordered" evidence="1">
    <location>
        <begin position="1"/>
        <end position="259"/>
    </location>
</feature>
<evidence type="ECO:0000313" key="5">
    <source>
        <dbReference type="RefSeq" id="XP_010255439.1"/>
    </source>
</evidence>
<organism evidence="4 5">
    <name type="scientific">Nelumbo nucifera</name>
    <name type="common">Sacred lotus</name>
    <dbReference type="NCBI Taxonomy" id="4432"/>
    <lineage>
        <taxon>Eukaryota</taxon>
        <taxon>Viridiplantae</taxon>
        <taxon>Streptophyta</taxon>
        <taxon>Embryophyta</taxon>
        <taxon>Tracheophyta</taxon>
        <taxon>Spermatophyta</taxon>
        <taxon>Magnoliopsida</taxon>
        <taxon>Proteales</taxon>
        <taxon>Nelumbonaceae</taxon>
        <taxon>Nelumbo</taxon>
    </lineage>
</organism>
<dbReference type="InterPro" id="IPR037491">
    <property type="entry name" value="LTI78/LTI65"/>
</dbReference>
<dbReference type="InterPro" id="IPR012418">
    <property type="entry name" value="CAP160"/>
</dbReference>
<evidence type="ECO:0000256" key="1">
    <source>
        <dbReference type="SAM" id="MobiDB-lite"/>
    </source>
</evidence>
<name>A0A1U7ZTL0_NELNU</name>
<dbReference type="Pfam" id="PF07918">
    <property type="entry name" value="CAP160"/>
    <property type="match status" value="1"/>
</dbReference>
<keyword evidence="4" id="KW-1185">Reference proteome</keyword>
<feature type="compositionally biased region" description="Basic and acidic residues" evidence="1">
    <location>
        <begin position="354"/>
        <end position="393"/>
    </location>
</feature>
<feature type="region of interest" description="Disordered" evidence="1">
    <location>
        <begin position="336"/>
        <end position="395"/>
    </location>
</feature>
<protein>
    <submittedName>
        <fullName evidence="5">Low-temperature-induced 65 kDa protein isoform X1</fullName>
    </submittedName>
</protein>
<feature type="region of interest" description="Disordered" evidence="1">
    <location>
        <begin position="279"/>
        <end position="303"/>
    </location>
</feature>
<sequence>MHNTQVAPVHAHAYDKNPLDPHNVRLQTGEDEQREKKSVLKKVKDKAKKITDRLGIKKHGRRGHDAKDDDHIRPDHDEGYDEDEEEEEEEDTDEQIEQDPEIHRAPIYESTTARAGEVGAASALGQSRVNLGATSGQLPPLEKDSPAPPKDRDVASHPAPNYQNNATDPIAAGGQETGVEPILGSVGNMKDSKQVEPQAWSYKGNEHHQSSRDLPPSHIDTASGNLQSVPDTEAVVHSQVEEGKPTNQPSHTEKISSATSAIAEKAISAKNVVASKLGYGGNEGEVVHETPEGGDSTKSTPVGEYSKKIAAAVTETLAPVYDKVAEAGSVVVSKMQGMGTESEGGGVSSADKGVSMKEDLTVQSRPGEEEAEKASPPRGRVTESEEVKTRLGSDEECCAIGNL</sequence>
<feature type="domain" description="LTI65/LTI78 NYQTKV repeat" evidence="2">
    <location>
        <begin position="129"/>
        <end position="190"/>
    </location>
</feature>